<dbReference type="InterPro" id="IPR050428">
    <property type="entry name" value="TCS_sensor_his_kinase"/>
</dbReference>
<dbReference type="PROSITE" id="PS50885">
    <property type="entry name" value="HAMP"/>
    <property type="match status" value="1"/>
</dbReference>
<dbReference type="SUPFAM" id="SSF158472">
    <property type="entry name" value="HAMP domain-like"/>
    <property type="match status" value="1"/>
</dbReference>
<reference evidence="14" key="1">
    <citation type="submission" date="2020-01" db="EMBL/GenBank/DDBJ databases">
        <authorList>
            <person name="Meier V. D."/>
            <person name="Meier V D."/>
        </authorList>
    </citation>
    <scope>NUCLEOTIDE SEQUENCE</scope>
    <source>
        <strain evidence="14">HLG_WM_MAG_09</strain>
    </source>
</reference>
<evidence type="ECO:0000256" key="6">
    <source>
        <dbReference type="ARBA" id="ARBA00022692"/>
    </source>
</evidence>
<dbReference type="SMART" id="SM00304">
    <property type="entry name" value="HAMP"/>
    <property type="match status" value="1"/>
</dbReference>
<dbReference type="EMBL" id="CACVAT010000348">
    <property type="protein sequence ID" value="CAA6820581.1"/>
    <property type="molecule type" value="Genomic_DNA"/>
</dbReference>
<keyword evidence="6 11" id="KW-0812">Transmembrane</keyword>
<organism evidence="14">
    <name type="scientific">uncultured Thiotrichaceae bacterium</name>
    <dbReference type="NCBI Taxonomy" id="298394"/>
    <lineage>
        <taxon>Bacteria</taxon>
        <taxon>Pseudomonadati</taxon>
        <taxon>Pseudomonadota</taxon>
        <taxon>Gammaproteobacteria</taxon>
        <taxon>Thiotrichales</taxon>
        <taxon>Thiotrichaceae</taxon>
        <taxon>environmental samples</taxon>
    </lineage>
</organism>
<dbReference type="InterPro" id="IPR003661">
    <property type="entry name" value="HisK_dim/P_dom"/>
</dbReference>
<dbReference type="PROSITE" id="PS50109">
    <property type="entry name" value="HIS_KIN"/>
    <property type="match status" value="1"/>
</dbReference>
<evidence type="ECO:0000256" key="4">
    <source>
        <dbReference type="ARBA" id="ARBA00022553"/>
    </source>
</evidence>
<evidence type="ECO:0000256" key="1">
    <source>
        <dbReference type="ARBA" id="ARBA00000085"/>
    </source>
</evidence>
<feature type="transmembrane region" description="Helical" evidence="11">
    <location>
        <begin position="199"/>
        <end position="219"/>
    </location>
</feature>
<dbReference type="SMART" id="SM00387">
    <property type="entry name" value="HATPase_c"/>
    <property type="match status" value="1"/>
</dbReference>
<proteinExistence type="predicted"/>
<dbReference type="EC" id="2.7.13.3" evidence="3"/>
<sequence length="501" mass="55091">MGSGGFILLHYESTLSGYNQSSFFVSSTNHHKMKLTIFGKLYLAIFLATSVAIVFMVVVTNWNFEQSFAKYEREADLERIECLAKHLAAKYPDQPDLSFLGNNPTQWLTDISIGLNCDAEARGEPLLSESAIYKLSGAIRLLDENGVLIKGAPLGDQQYGQVIIPSKNQSVGSIQLILADQSENSREITKNFKLQQGGYLYLIALFSALLSLLVALVVVRQLVTPVKKLTEGATSLLKGEFATQINVASGDELGDLSRRFNQLSAYLQRNEELRGEWIADISHELRTPISVLRSETEAMLDGVRPPNLKHIRSLHAETMSLKQLVDDLYQLSLSDAGDIELVDEVVELGGLLDSALFAAESLLDEKQITVVNLLDLDKTYPVRGDESRLYQLFTNLLGNSHRYTDAGGSIQVAIKTESEQVVVEIADSAPGVPDDALPRLFERLFRVDKSRSRALGGSGLGLSICRNLVEMHGGKIEAHHSDLGGLLIRVRLPLLVDAAKP</sequence>
<feature type="domain" description="Histidine kinase" evidence="12">
    <location>
        <begin position="280"/>
        <end position="496"/>
    </location>
</feature>
<keyword evidence="10 11" id="KW-0472">Membrane</keyword>
<evidence type="ECO:0000259" key="13">
    <source>
        <dbReference type="PROSITE" id="PS50885"/>
    </source>
</evidence>
<dbReference type="PRINTS" id="PR00344">
    <property type="entry name" value="BCTRLSENSOR"/>
</dbReference>
<evidence type="ECO:0000259" key="12">
    <source>
        <dbReference type="PROSITE" id="PS50109"/>
    </source>
</evidence>
<evidence type="ECO:0000256" key="3">
    <source>
        <dbReference type="ARBA" id="ARBA00012438"/>
    </source>
</evidence>
<evidence type="ECO:0000256" key="9">
    <source>
        <dbReference type="ARBA" id="ARBA00023012"/>
    </source>
</evidence>
<dbReference type="PANTHER" id="PTHR45436">
    <property type="entry name" value="SENSOR HISTIDINE KINASE YKOH"/>
    <property type="match status" value="1"/>
</dbReference>
<dbReference type="InterPro" id="IPR036097">
    <property type="entry name" value="HisK_dim/P_sf"/>
</dbReference>
<evidence type="ECO:0000256" key="11">
    <source>
        <dbReference type="SAM" id="Phobius"/>
    </source>
</evidence>
<evidence type="ECO:0000256" key="8">
    <source>
        <dbReference type="ARBA" id="ARBA00022989"/>
    </source>
</evidence>
<dbReference type="GO" id="GO:0000155">
    <property type="term" value="F:phosphorelay sensor kinase activity"/>
    <property type="evidence" value="ECO:0007669"/>
    <property type="project" value="InterPro"/>
</dbReference>
<dbReference type="SUPFAM" id="SSF47384">
    <property type="entry name" value="Homodimeric domain of signal transducing histidine kinase"/>
    <property type="match status" value="1"/>
</dbReference>
<dbReference type="Pfam" id="PF00672">
    <property type="entry name" value="HAMP"/>
    <property type="match status" value="1"/>
</dbReference>
<accession>A0A6S6TB86</accession>
<feature type="transmembrane region" description="Helical" evidence="11">
    <location>
        <begin position="41"/>
        <end position="64"/>
    </location>
</feature>
<name>A0A6S6TB86_9GAMM</name>
<evidence type="ECO:0000256" key="7">
    <source>
        <dbReference type="ARBA" id="ARBA00022777"/>
    </source>
</evidence>
<dbReference type="InterPro" id="IPR004358">
    <property type="entry name" value="Sig_transdc_His_kin-like_C"/>
</dbReference>
<keyword evidence="5" id="KW-0808">Transferase</keyword>
<keyword evidence="9" id="KW-0902">Two-component regulatory system</keyword>
<comment type="catalytic activity">
    <reaction evidence="1">
        <text>ATP + protein L-histidine = ADP + protein N-phospho-L-histidine.</text>
        <dbReference type="EC" id="2.7.13.3"/>
    </reaction>
</comment>
<dbReference type="SMART" id="SM00388">
    <property type="entry name" value="HisKA"/>
    <property type="match status" value="1"/>
</dbReference>
<dbReference type="SUPFAM" id="SSF55874">
    <property type="entry name" value="ATPase domain of HSP90 chaperone/DNA topoisomerase II/histidine kinase"/>
    <property type="match status" value="1"/>
</dbReference>
<dbReference type="CDD" id="cd00082">
    <property type="entry name" value="HisKA"/>
    <property type="match status" value="1"/>
</dbReference>
<dbReference type="InterPro" id="IPR003594">
    <property type="entry name" value="HATPase_dom"/>
</dbReference>
<dbReference type="Gene3D" id="3.30.565.10">
    <property type="entry name" value="Histidine kinase-like ATPase, C-terminal domain"/>
    <property type="match status" value="1"/>
</dbReference>
<keyword evidence="7 14" id="KW-0418">Kinase</keyword>
<dbReference type="CDD" id="cd06225">
    <property type="entry name" value="HAMP"/>
    <property type="match status" value="1"/>
</dbReference>
<gene>
    <name evidence="14" type="ORF">HELGO_WM15659</name>
</gene>
<dbReference type="Gene3D" id="1.10.287.130">
    <property type="match status" value="1"/>
</dbReference>
<dbReference type="InterPro" id="IPR036890">
    <property type="entry name" value="HATPase_C_sf"/>
</dbReference>
<dbReference type="FunFam" id="3.30.565.10:FF:000006">
    <property type="entry name" value="Sensor histidine kinase WalK"/>
    <property type="match status" value="1"/>
</dbReference>
<dbReference type="GO" id="GO:0005886">
    <property type="term" value="C:plasma membrane"/>
    <property type="evidence" value="ECO:0007669"/>
    <property type="project" value="UniProtKB-ARBA"/>
</dbReference>
<keyword evidence="8 11" id="KW-1133">Transmembrane helix</keyword>
<evidence type="ECO:0000256" key="5">
    <source>
        <dbReference type="ARBA" id="ARBA00022679"/>
    </source>
</evidence>
<dbReference type="AlphaFoldDB" id="A0A6S6TB86"/>
<feature type="domain" description="HAMP" evidence="13">
    <location>
        <begin position="220"/>
        <end position="272"/>
    </location>
</feature>
<evidence type="ECO:0000256" key="2">
    <source>
        <dbReference type="ARBA" id="ARBA00004370"/>
    </source>
</evidence>
<evidence type="ECO:0000256" key="10">
    <source>
        <dbReference type="ARBA" id="ARBA00023136"/>
    </source>
</evidence>
<dbReference type="PANTHER" id="PTHR45436:SF5">
    <property type="entry name" value="SENSOR HISTIDINE KINASE TRCS"/>
    <property type="match status" value="1"/>
</dbReference>
<dbReference type="InterPro" id="IPR003660">
    <property type="entry name" value="HAMP_dom"/>
</dbReference>
<dbReference type="Pfam" id="PF00512">
    <property type="entry name" value="HisKA"/>
    <property type="match status" value="1"/>
</dbReference>
<dbReference type="Pfam" id="PF02518">
    <property type="entry name" value="HATPase_c"/>
    <property type="match status" value="1"/>
</dbReference>
<keyword evidence="4" id="KW-0597">Phosphoprotein</keyword>
<evidence type="ECO:0000313" key="14">
    <source>
        <dbReference type="EMBL" id="CAA6820581.1"/>
    </source>
</evidence>
<dbReference type="Gene3D" id="6.10.340.10">
    <property type="match status" value="1"/>
</dbReference>
<protein>
    <recommendedName>
        <fullName evidence="3">histidine kinase</fullName>
        <ecNumber evidence="3">2.7.13.3</ecNumber>
    </recommendedName>
</protein>
<dbReference type="InterPro" id="IPR005467">
    <property type="entry name" value="His_kinase_dom"/>
</dbReference>
<comment type="subcellular location">
    <subcellularLocation>
        <location evidence="2">Membrane</location>
    </subcellularLocation>
</comment>